<accession>A0A5E4RFZ4</accession>
<name>A0A5E4RFZ4_9BURK</name>
<proteinExistence type="predicted"/>
<gene>
    <name evidence="2" type="primary">yjcC_1</name>
    <name evidence="2" type="ORF">PEP31012_00094</name>
</gene>
<dbReference type="InterPro" id="IPR035919">
    <property type="entry name" value="EAL_sf"/>
</dbReference>
<organism evidence="2 3">
    <name type="scientific">Pandoraea eparura</name>
    <dbReference type="NCBI Taxonomy" id="2508291"/>
    <lineage>
        <taxon>Bacteria</taxon>
        <taxon>Pseudomonadati</taxon>
        <taxon>Pseudomonadota</taxon>
        <taxon>Betaproteobacteria</taxon>
        <taxon>Burkholderiales</taxon>
        <taxon>Burkholderiaceae</taxon>
        <taxon>Pandoraea</taxon>
    </lineage>
</organism>
<dbReference type="Proteomes" id="UP000400981">
    <property type="component" value="Unassembled WGS sequence"/>
</dbReference>
<evidence type="ECO:0000259" key="1">
    <source>
        <dbReference type="PROSITE" id="PS50883"/>
    </source>
</evidence>
<protein>
    <submittedName>
        <fullName evidence="2">Cyclic-di-GMP phosphodiesterase YjcC</fullName>
        <ecNumber evidence="2">3.1.4.52</ecNumber>
    </submittedName>
</protein>
<keyword evidence="3" id="KW-1185">Reference proteome</keyword>
<evidence type="ECO:0000313" key="3">
    <source>
        <dbReference type="Proteomes" id="UP000400981"/>
    </source>
</evidence>
<dbReference type="EC" id="3.1.4.52" evidence="2"/>
<dbReference type="GO" id="GO:0071111">
    <property type="term" value="F:cyclic-guanylate-specific phosphodiesterase activity"/>
    <property type="evidence" value="ECO:0007669"/>
    <property type="project" value="UniProtKB-EC"/>
</dbReference>
<dbReference type="RefSeq" id="WP_246171080.1">
    <property type="nucleotide sequence ID" value="NZ_CABPSH010000001.1"/>
</dbReference>
<reference evidence="2 3" key="1">
    <citation type="submission" date="2019-08" db="EMBL/GenBank/DDBJ databases">
        <authorList>
            <person name="Peeters C."/>
        </authorList>
    </citation>
    <scope>NUCLEOTIDE SEQUENCE [LARGE SCALE GENOMIC DNA]</scope>
    <source>
        <strain evidence="2 3">LMG 31012</strain>
    </source>
</reference>
<dbReference type="Pfam" id="PF00563">
    <property type="entry name" value="EAL"/>
    <property type="match status" value="1"/>
</dbReference>
<evidence type="ECO:0000313" key="2">
    <source>
        <dbReference type="EMBL" id="VVD60868.1"/>
    </source>
</evidence>
<dbReference type="SUPFAM" id="SSF141868">
    <property type="entry name" value="EAL domain-like"/>
    <property type="match status" value="1"/>
</dbReference>
<dbReference type="PROSITE" id="PS50883">
    <property type="entry name" value="EAL"/>
    <property type="match status" value="1"/>
</dbReference>
<dbReference type="InterPro" id="IPR001633">
    <property type="entry name" value="EAL_dom"/>
</dbReference>
<dbReference type="Gene3D" id="3.20.20.450">
    <property type="entry name" value="EAL domain"/>
    <property type="match status" value="1"/>
</dbReference>
<dbReference type="AlphaFoldDB" id="A0A5E4RFZ4"/>
<dbReference type="EMBL" id="CABPSH010000001">
    <property type="protein sequence ID" value="VVD60868.1"/>
    <property type="molecule type" value="Genomic_DNA"/>
</dbReference>
<feature type="domain" description="EAL" evidence="1">
    <location>
        <begin position="1"/>
        <end position="83"/>
    </location>
</feature>
<sequence>MFGFEQIKIDRHIMTLEEDERRQRLTAVVSAVRPLGGAMVAQGVESANNHAVVSQAEIELVRGFFCGRTMPLSLLLTCLEAAGVSLRMRKKGRWK</sequence>
<keyword evidence="2" id="KW-0378">Hydrolase</keyword>